<gene>
    <name evidence="3" type="ORF">Pmar_PMAR022123</name>
</gene>
<evidence type="ECO:0000313" key="3">
    <source>
        <dbReference type="EMBL" id="EER09686.1"/>
    </source>
</evidence>
<feature type="compositionally biased region" description="Basic and acidic residues" evidence="2">
    <location>
        <begin position="8"/>
        <end position="17"/>
    </location>
</feature>
<evidence type="ECO:0000256" key="2">
    <source>
        <dbReference type="SAM" id="MobiDB-lite"/>
    </source>
</evidence>
<feature type="region of interest" description="Disordered" evidence="2">
    <location>
        <begin position="1"/>
        <end position="30"/>
    </location>
</feature>
<evidence type="ECO:0000313" key="4">
    <source>
        <dbReference type="Proteomes" id="UP000007800"/>
    </source>
</evidence>
<protein>
    <submittedName>
        <fullName evidence="3">Uncharacterized protein</fullName>
    </submittedName>
</protein>
<sequence>MSSIKAEAALKSESEHHSHGHHHKKLGAANPTFKKLFNDGRPANLADEDTLSYDTLKLYGPAIRVALQNDIQTKMLPEIIGKDSSEAIEHLSELVGDMKATIYRSVAHMVMNETFVEKMASVMDKGTSEAVTSGQVKSALESAIDTELEKSLSSEIKHRLVPAMLDCVDSLTLKASADQTAQVEELRQALDSARQTISLLSNKCKSLESRVRGLAQKQQFASSEINVKLAEAVKELRALGKDEDFARQFDTRALTPNLPSRSEAEITEQVLEQVRGQVIRPMLAQMRDLQEVIRVKSVCNGREDSAPSSPTLAGSTDAVRRQMKGLIDEGKWDEAFQAVVAYTLQVDEQNSDDVLQELLEKTSSQPEMWLSHTLPVDALVLQLKAPRSDISVAVVDSKLDWLRELALSMNTSSIRGTPELIERLSRIVQQMKGLGEAPDSFVAVQNIRDSDTTAQKLLLSKLGLVIRCMEALIR</sequence>
<keyword evidence="4" id="KW-1185">Reference proteome</keyword>
<dbReference type="AlphaFoldDB" id="C5L0N4"/>
<dbReference type="InParanoid" id="C5L0N4"/>
<dbReference type="EMBL" id="GG678123">
    <property type="protein sequence ID" value="EER09686.1"/>
    <property type="molecule type" value="Genomic_DNA"/>
</dbReference>
<evidence type="ECO:0000256" key="1">
    <source>
        <dbReference type="SAM" id="Coils"/>
    </source>
</evidence>
<dbReference type="Proteomes" id="UP000007800">
    <property type="component" value="Unassembled WGS sequence"/>
</dbReference>
<name>C5L0N4_PERM5</name>
<proteinExistence type="predicted"/>
<reference evidence="3 4" key="1">
    <citation type="submission" date="2008-07" db="EMBL/GenBank/DDBJ databases">
        <authorList>
            <person name="El-Sayed N."/>
            <person name="Caler E."/>
            <person name="Inman J."/>
            <person name="Amedeo P."/>
            <person name="Hass B."/>
            <person name="Wortman J."/>
        </authorList>
    </citation>
    <scope>NUCLEOTIDE SEQUENCE [LARGE SCALE GENOMIC DNA]</scope>
    <source>
        <strain evidence="4">ATCC 50983 / TXsc</strain>
    </source>
</reference>
<organism evidence="4">
    <name type="scientific">Perkinsus marinus (strain ATCC 50983 / TXsc)</name>
    <dbReference type="NCBI Taxonomy" id="423536"/>
    <lineage>
        <taxon>Eukaryota</taxon>
        <taxon>Sar</taxon>
        <taxon>Alveolata</taxon>
        <taxon>Perkinsozoa</taxon>
        <taxon>Perkinsea</taxon>
        <taxon>Perkinsida</taxon>
        <taxon>Perkinsidae</taxon>
        <taxon>Perkinsus</taxon>
    </lineage>
</organism>
<keyword evidence="1" id="KW-0175">Coiled coil</keyword>
<dbReference type="RefSeq" id="XP_002777891.1">
    <property type="nucleotide sequence ID" value="XM_002777845.1"/>
</dbReference>
<dbReference type="OrthoDB" id="431653at2759"/>
<dbReference type="GeneID" id="9087082"/>
<accession>C5L0N4</accession>
<feature type="coiled-coil region" evidence="1">
    <location>
        <begin position="176"/>
        <end position="217"/>
    </location>
</feature>